<feature type="region of interest" description="Disordered" evidence="1">
    <location>
        <begin position="106"/>
        <end position="134"/>
    </location>
</feature>
<evidence type="ECO:0000256" key="2">
    <source>
        <dbReference type="SAM" id="SignalP"/>
    </source>
</evidence>
<keyword evidence="2" id="KW-0732">Signal</keyword>
<evidence type="ECO:0000313" key="3">
    <source>
        <dbReference type="EMBL" id="MBW73514.1"/>
    </source>
</evidence>
<sequence>MQCLCLVCCCCCGLLAAAHGFAFAFPADALGGMGLRRSLCCVRPSHLFLGWRGGFLHLLNIATSAISTPPPPSPTKRLLSSRFDLAHVGAKHDTWRAFIMVSKGSATASATGHSSKEGRERAIKKGPKDRDRCM</sequence>
<accession>A0A2M4D7F5</accession>
<reference evidence="3" key="1">
    <citation type="submission" date="2018-01" db="EMBL/GenBank/DDBJ databases">
        <title>An insight into the sialome of Amazonian anophelines.</title>
        <authorList>
            <person name="Ribeiro J.M."/>
            <person name="Scarpassa V."/>
            <person name="Calvo E."/>
        </authorList>
    </citation>
    <scope>NUCLEOTIDE SEQUENCE</scope>
</reference>
<dbReference type="EMBL" id="GGFL01009336">
    <property type="protein sequence ID" value="MBW73514.1"/>
    <property type="molecule type" value="Transcribed_RNA"/>
</dbReference>
<evidence type="ECO:0000256" key="1">
    <source>
        <dbReference type="SAM" id="MobiDB-lite"/>
    </source>
</evidence>
<feature type="compositionally biased region" description="Basic and acidic residues" evidence="1">
    <location>
        <begin position="114"/>
        <end position="134"/>
    </location>
</feature>
<feature type="chain" id="PRO_5014921613" evidence="2">
    <location>
        <begin position="21"/>
        <end position="134"/>
    </location>
</feature>
<dbReference type="AlphaFoldDB" id="A0A2M4D7F5"/>
<feature type="signal peptide" evidence="2">
    <location>
        <begin position="1"/>
        <end position="20"/>
    </location>
</feature>
<proteinExistence type="predicted"/>
<name>A0A2M4D7F5_ANODA</name>
<organism evidence="3">
    <name type="scientific">Anopheles darlingi</name>
    <name type="common">Mosquito</name>
    <dbReference type="NCBI Taxonomy" id="43151"/>
    <lineage>
        <taxon>Eukaryota</taxon>
        <taxon>Metazoa</taxon>
        <taxon>Ecdysozoa</taxon>
        <taxon>Arthropoda</taxon>
        <taxon>Hexapoda</taxon>
        <taxon>Insecta</taxon>
        <taxon>Pterygota</taxon>
        <taxon>Neoptera</taxon>
        <taxon>Endopterygota</taxon>
        <taxon>Diptera</taxon>
        <taxon>Nematocera</taxon>
        <taxon>Culicoidea</taxon>
        <taxon>Culicidae</taxon>
        <taxon>Anophelinae</taxon>
        <taxon>Anopheles</taxon>
    </lineage>
</organism>
<protein>
    <submittedName>
        <fullName evidence="3">Putative secreted protein</fullName>
    </submittedName>
</protein>